<proteinExistence type="predicted"/>
<evidence type="ECO:0000313" key="3">
    <source>
        <dbReference type="Proteomes" id="UP000184255"/>
    </source>
</evidence>
<dbReference type="Pfam" id="PF26639">
    <property type="entry name" value="Het-6_barrel"/>
    <property type="match status" value="1"/>
</dbReference>
<dbReference type="InterPro" id="IPR010730">
    <property type="entry name" value="HET"/>
</dbReference>
<feature type="domain" description="Heterokaryon incompatibility" evidence="1">
    <location>
        <begin position="48"/>
        <end position="231"/>
    </location>
</feature>
<name>A0A1L7SVH9_FUSMA</name>
<dbReference type="RefSeq" id="XP_041678978.1">
    <property type="nucleotide sequence ID" value="XM_041828080.1"/>
</dbReference>
<sequence length="661" mass="75007">MFNHSPLSQGAREIRVLRFACAAAGPVDDGETISLELQHVSLNDNISYAAVSYTWGTTTGPVEIKVNGCQFKITQNLHEALWQFRRDGIESWLWIDAICIEQSNDLEKSWQIMEMREIFSHAKIVYLWLGTGTIESDLTMDFISRVGPRAQSCDIANLWNKMAMRREIDSYIKKQSRHEETDGDTVSESKLGPFFWDLLNEDALLVPSPLITGISDILQRDYWHRIWIIQEVAVAKEALVVVGTKSVSLELFDATFTAIWYCMRSGLRRMHPEWYGFCKGLSVTLYDIKSLYIRHHLRQIPAAQPVRLVDVLWETGGAPGRPHYSATDPRDILFGLLGILTEGQARGIRVDYTKSVAEVFTILTRAMISSEDEDQASFDLDFCNPGLSTGYLPTWVPDWREIGNWGVRTYRINHYGIYKATGRLSGPGRALSVEGDANVLHRFGCRVDEITHVMHPPEWVQTTPYEPSELKDPDNWFRSIATFAGLGSECGPGEDYIWRTITHNTLPKLTRIPPQERTSIMEGTCTLRRKIMRLQDVDATSLTDQEIEFIHHGPLYNNFGSNSGVLNDQQVTWFATHWRESLGRGNRDRTLFKTSKGMLGLGHVGIEVGDIVSLIWGVSSPIVLRLRRDGGFYFCGDAYVDGIMQGEYLENGPVEEEFCIY</sequence>
<dbReference type="InterPro" id="IPR052895">
    <property type="entry name" value="HetReg/Transcr_Mod"/>
</dbReference>
<dbReference type="Pfam" id="PF06985">
    <property type="entry name" value="HET"/>
    <property type="match status" value="1"/>
</dbReference>
<reference evidence="3" key="1">
    <citation type="journal article" date="2016" name="Genome Biol. Evol.">
        <title>Comparative 'omics' of the Fusarium fujikuroi species complex highlights differences in genetic potential and metabolite synthesis.</title>
        <authorList>
            <person name="Niehaus E.-M."/>
            <person name="Muensterkoetter M."/>
            <person name="Proctor R.H."/>
            <person name="Brown D.W."/>
            <person name="Sharon A."/>
            <person name="Idan Y."/>
            <person name="Oren-Young L."/>
            <person name="Sieber C.M."/>
            <person name="Novak O."/>
            <person name="Pencik A."/>
            <person name="Tarkowska D."/>
            <person name="Hromadova K."/>
            <person name="Freeman S."/>
            <person name="Maymon M."/>
            <person name="Elazar M."/>
            <person name="Youssef S.A."/>
            <person name="El-Shabrawy E.S.M."/>
            <person name="Shalaby A.B.A."/>
            <person name="Houterman P."/>
            <person name="Brock N.L."/>
            <person name="Burkhardt I."/>
            <person name="Tsavkelova E.A."/>
            <person name="Dickschat J.S."/>
            <person name="Galuszka P."/>
            <person name="Gueldener U."/>
            <person name="Tudzynski B."/>
        </authorList>
    </citation>
    <scope>NUCLEOTIDE SEQUENCE [LARGE SCALE GENOMIC DNA]</scope>
    <source>
        <strain evidence="3">MRC7560</strain>
    </source>
</reference>
<comment type="caution">
    <text evidence="2">The sequence shown here is derived from an EMBL/GenBank/DDBJ whole genome shotgun (WGS) entry which is preliminary data.</text>
</comment>
<evidence type="ECO:0000313" key="2">
    <source>
        <dbReference type="EMBL" id="CVK87913.1"/>
    </source>
</evidence>
<dbReference type="Proteomes" id="UP000184255">
    <property type="component" value="Unassembled WGS sequence"/>
</dbReference>
<dbReference type="GeneID" id="65084549"/>
<protein>
    <recommendedName>
        <fullName evidence="1">Heterokaryon incompatibility domain-containing protein</fullName>
    </recommendedName>
</protein>
<dbReference type="AlphaFoldDB" id="A0A1L7SVH9"/>
<dbReference type="EMBL" id="FCQH01000002">
    <property type="protein sequence ID" value="CVK87913.1"/>
    <property type="molecule type" value="Genomic_DNA"/>
</dbReference>
<keyword evidence="3" id="KW-1185">Reference proteome</keyword>
<evidence type="ECO:0000259" key="1">
    <source>
        <dbReference type="Pfam" id="PF06985"/>
    </source>
</evidence>
<dbReference type="PANTHER" id="PTHR24148">
    <property type="entry name" value="ANKYRIN REPEAT DOMAIN-CONTAINING PROTEIN 39 HOMOLOG-RELATED"/>
    <property type="match status" value="1"/>
</dbReference>
<dbReference type="PANTHER" id="PTHR24148:SF79">
    <property type="entry name" value="HETEROKARYON INCOMPATIBILITY DOMAIN-CONTAINING PROTEIN"/>
    <property type="match status" value="1"/>
</dbReference>
<gene>
    <name evidence="2" type="ORF">FMAN_05282</name>
</gene>
<accession>A0A1L7SVH9</accession>
<dbReference type="VEuPathDB" id="FungiDB:FMAN_05282"/>
<organism evidence="2 3">
    <name type="scientific">Fusarium mangiferae</name>
    <name type="common">Mango malformation disease fungus</name>
    <dbReference type="NCBI Taxonomy" id="192010"/>
    <lineage>
        <taxon>Eukaryota</taxon>
        <taxon>Fungi</taxon>
        <taxon>Dikarya</taxon>
        <taxon>Ascomycota</taxon>
        <taxon>Pezizomycotina</taxon>
        <taxon>Sordariomycetes</taxon>
        <taxon>Hypocreomycetidae</taxon>
        <taxon>Hypocreales</taxon>
        <taxon>Nectriaceae</taxon>
        <taxon>Fusarium</taxon>
        <taxon>Fusarium fujikuroi species complex</taxon>
    </lineage>
</organism>